<evidence type="ECO:0000256" key="1">
    <source>
        <dbReference type="SAM" id="MobiDB-lite"/>
    </source>
</evidence>
<accession>A0A1Q9C042</accession>
<feature type="region of interest" description="Disordered" evidence="1">
    <location>
        <begin position="470"/>
        <end position="513"/>
    </location>
</feature>
<protein>
    <submittedName>
        <fullName evidence="2">Uncharacterized protein</fullName>
    </submittedName>
</protein>
<dbReference type="OrthoDB" id="427104at2759"/>
<feature type="region of interest" description="Disordered" evidence="1">
    <location>
        <begin position="376"/>
        <end position="402"/>
    </location>
</feature>
<proteinExistence type="predicted"/>
<feature type="compositionally biased region" description="Basic residues" evidence="1">
    <location>
        <begin position="948"/>
        <end position="962"/>
    </location>
</feature>
<evidence type="ECO:0000313" key="2">
    <source>
        <dbReference type="EMBL" id="OLP76210.1"/>
    </source>
</evidence>
<keyword evidence="3" id="KW-1185">Reference proteome</keyword>
<organism evidence="2 3">
    <name type="scientific">Symbiodinium microadriaticum</name>
    <name type="common">Dinoflagellate</name>
    <name type="synonym">Zooxanthella microadriatica</name>
    <dbReference type="NCBI Taxonomy" id="2951"/>
    <lineage>
        <taxon>Eukaryota</taxon>
        <taxon>Sar</taxon>
        <taxon>Alveolata</taxon>
        <taxon>Dinophyceae</taxon>
        <taxon>Suessiales</taxon>
        <taxon>Symbiodiniaceae</taxon>
        <taxon>Symbiodinium</taxon>
    </lineage>
</organism>
<feature type="compositionally biased region" description="Acidic residues" evidence="1">
    <location>
        <begin position="388"/>
        <end position="401"/>
    </location>
</feature>
<feature type="compositionally biased region" description="Low complexity" evidence="1">
    <location>
        <begin position="1"/>
        <end position="10"/>
    </location>
</feature>
<feature type="region of interest" description="Disordered" evidence="1">
    <location>
        <begin position="938"/>
        <end position="970"/>
    </location>
</feature>
<gene>
    <name evidence="2" type="ORF">AK812_SmicGene43886</name>
</gene>
<dbReference type="AlphaFoldDB" id="A0A1Q9C042"/>
<feature type="region of interest" description="Disordered" evidence="1">
    <location>
        <begin position="1"/>
        <end position="26"/>
    </location>
</feature>
<feature type="compositionally biased region" description="Basic and acidic residues" evidence="1">
    <location>
        <begin position="137"/>
        <end position="157"/>
    </location>
</feature>
<reference evidence="2 3" key="1">
    <citation type="submission" date="2016-02" db="EMBL/GenBank/DDBJ databases">
        <title>Genome analysis of coral dinoflagellate symbionts highlights evolutionary adaptations to a symbiotic lifestyle.</title>
        <authorList>
            <person name="Aranda M."/>
            <person name="Li Y."/>
            <person name="Liew Y.J."/>
            <person name="Baumgarten S."/>
            <person name="Simakov O."/>
            <person name="Wilson M."/>
            <person name="Piel J."/>
            <person name="Ashoor H."/>
            <person name="Bougouffa S."/>
            <person name="Bajic V.B."/>
            <person name="Ryu T."/>
            <person name="Ravasi T."/>
            <person name="Bayer T."/>
            <person name="Micklem G."/>
            <person name="Kim H."/>
            <person name="Bhak J."/>
            <person name="Lajeunesse T.C."/>
            <person name="Voolstra C.R."/>
        </authorList>
    </citation>
    <scope>NUCLEOTIDE SEQUENCE [LARGE SCALE GENOMIC DNA]</scope>
    <source>
        <strain evidence="2 3">CCMP2467</strain>
    </source>
</reference>
<feature type="compositionally biased region" description="Low complexity" evidence="1">
    <location>
        <begin position="938"/>
        <end position="947"/>
    </location>
</feature>
<feature type="compositionally biased region" description="Acidic residues" evidence="1">
    <location>
        <begin position="11"/>
        <end position="22"/>
    </location>
</feature>
<dbReference type="Proteomes" id="UP000186817">
    <property type="component" value="Unassembled WGS sequence"/>
</dbReference>
<comment type="caution">
    <text evidence="2">The sequence shown here is derived from an EMBL/GenBank/DDBJ whole genome shotgun (WGS) entry which is preliminary data.</text>
</comment>
<dbReference type="EMBL" id="LSRX01002104">
    <property type="protein sequence ID" value="OLP76210.1"/>
    <property type="molecule type" value="Genomic_DNA"/>
</dbReference>
<feature type="region of interest" description="Disordered" evidence="1">
    <location>
        <begin position="786"/>
        <end position="821"/>
    </location>
</feature>
<sequence length="970" mass="106936">MPKRNAAALEAADDDDNDENENEQQQSFIKNDWFMQAFDDMLGGSDPTLSLETAMNDILSHPEVQLQMARASRNPAGQTPAATHEKPGPSTSFKHDPPNTKQTIGEDGPATNRNKKDNPPKQPTETTTEDGPKRKKDNPPKKPKEKDDDNPPKKPKETIQQNDAPPKKPKKPIKEARTVGDIWWCEELGRALRQTADGPETSTEPMEKNGNVIVEFEDGFEWTPPLIPADLAKFGSAASKLPKPCKKPVVRTAKPVQDYLLPTIRAKYKTQGKSSPILSLEARQDRFDLKSAWRQKCQIVVKDEMTAEIAMNIFSTFADCYEHMLMNQHELDFRVCRDCFLEMHAKGMHDFSKGKVAWEKVAEDIKKAFPPKPTCKAPTRVLAPHEEAPDDATEEDDDDEEAGSHIVSVARYAAVPLEALLWGGVGSEACFRADPPAGLLLSIDTSENMADTQNTEVDATLVLDSGSACIPEANSAPTEKPDANSAVTTEKPNDADSAITTEKPPNADSAITTEKPDATQAGAGTQTAALVDELPQVASSPEGLYYWVTKDQDVTARGAGAQQMKRAFKWRPDMAAAYQVLTDSMKQDFRRAWMATKKFDFMTNRRTTTTSFRKRRDEAGKFVTRLQLINILGGTQEPEAVQQGDRYIAMCRQPSLKEYCIQYNDWLGAETFFWVEVLMTSSNTQEWTNTITVESTDTISDSLAAKVVACKAMRAYANHHKKQLQEVSEDDVASSSLGLKGWAELYDGLPQEALKSFPKCDGSNNQPFKDTGDAAVQKAKRAKVAAAEVPATTDGLPPAQEEEKSSSGKSKAKKDQTASRKEKEIKEFLAMEQSSDVAMSRVMGEMSKNADGWSWATDLIGTYKQYRTEVLKLYAATVEFQSLKIAALSPRESQKLKKEFGESYVSKLVEFVTVLGPAIEKMSQCAFQVQEMASAKDAATKAASAPKPKAKAKSKSKLRRSASAKSLPSV</sequence>
<evidence type="ECO:0000313" key="3">
    <source>
        <dbReference type="Proteomes" id="UP000186817"/>
    </source>
</evidence>
<feature type="compositionally biased region" description="Basic and acidic residues" evidence="1">
    <location>
        <begin position="83"/>
        <end position="98"/>
    </location>
</feature>
<feature type="region of interest" description="Disordered" evidence="1">
    <location>
        <begin position="757"/>
        <end position="776"/>
    </location>
</feature>
<name>A0A1Q9C042_SYMMI</name>
<feature type="region of interest" description="Disordered" evidence="1">
    <location>
        <begin position="61"/>
        <end position="175"/>
    </location>
</feature>